<reference evidence="8 9" key="1">
    <citation type="submission" date="2024-06" db="EMBL/GenBank/DDBJ databases">
        <title>The Natural Products Discovery Center: Release of the First 8490 Sequenced Strains for Exploring Actinobacteria Biosynthetic Diversity.</title>
        <authorList>
            <person name="Kalkreuter E."/>
            <person name="Kautsar S.A."/>
            <person name="Yang D."/>
            <person name="Bader C.D."/>
            <person name="Teijaro C.N."/>
            <person name="Fluegel L."/>
            <person name="Davis C.M."/>
            <person name="Simpson J.R."/>
            <person name="Lauterbach L."/>
            <person name="Steele A.D."/>
            <person name="Gui C."/>
            <person name="Meng S."/>
            <person name="Li G."/>
            <person name="Viehrig K."/>
            <person name="Ye F."/>
            <person name="Su P."/>
            <person name="Kiefer A.F."/>
            <person name="Nichols A."/>
            <person name="Cepeda A.J."/>
            <person name="Yan W."/>
            <person name="Fan B."/>
            <person name="Jiang Y."/>
            <person name="Adhikari A."/>
            <person name="Zheng C.-J."/>
            <person name="Schuster L."/>
            <person name="Cowan T.M."/>
            <person name="Smanski M.J."/>
            <person name="Chevrette M.G."/>
            <person name="De Carvalho L.P.S."/>
            <person name="Shen B."/>
        </authorList>
    </citation>
    <scope>NUCLEOTIDE SEQUENCE [LARGE SCALE GENOMIC DNA]</scope>
    <source>
        <strain evidence="8 9">NPDC033843</strain>
    </source>
</reference>
<evidence type="ECO:0000256" key="1">
    <source>
        <dbReference type="ARBA" id="ARBA00022908"/>
    </source>
</evidence>
<dbReference type="PANTHER" id="PTHR30349:SF91">
    <property type="entry name" value="INTA PROTEIN"/>
    <property type="match status" value="1"/>
</dbReference>
<dbReference type="InterPro" id="IPR050090">
    <property type="entry name" value="Tyrosine_recombinase_XerCD"/>
</dbReference>
<keyword evidence="1" id="KW-0229">DNA integration</keyword>
<dbReference type="Gene3D" id="1.10.150.130">
    <property type="match status" value="1"/>
</dbReference>
<feature type="region of interest" description="Disordered" evidence="5">
    <location>
        <begin position="415"/>
        <end position="435"/>
    </location>
</feature>
<evidence type="ECO:0000256" key="4">
    <source>
        <dbReference type="PROSITE-ProRule" id="PRU01248"/>
    </source>
</evidence>
<dbReference type="PANTHER" id="PTHR30349">
    <property type="entry name" value="PHAGE INTEGRASE-RELATED"/>
    <property type="match status" value="1"/>
</dbReference>
<keyword evidence="2 4" id="KW-0238">DNA-binding</keyword>
<keyword evidence="3" id="KW-0233">DNA recombination</keyword>
<evidence type="ECO:0000256" key="3">
    <source>
        <dbReference type="ARBA" id="ARBA00023172"/>
    </source>
</evidence>
<gene>
    <name evidence="8" type="ORF">AB0E89_41630</name>
</gene>
<evidence type="ECO:0000259" key="7">
    <source>
        <dbReference type="PROSITE" id="PS51900"/>
    </source>
</evidence>
<name>A0ABV2ZWK7_9ACTN</name>
<dbReference type="InterPro" id="IPR004107">
    <property type="entry name" value="Integrase_SAM-like_N"/>
</dbReference>
<proteinExistence type="predicted"/>
<evidence type="ECO:0000256" key="5">
    <source>
        <dbReference type="SAM" id="MobiDB-lite"/>
    </source>
</evidence>
<dbReference type="Gene3D" id="1.10.443.10">
    <property type="entry name" value="Intergrase catalytic core"/>
    <property type="match status" value="1"/>
</dbReference>
<accession>A0ABV2ZWK7</accession>
<sequence>MTTPRDTPASRRTRANGDGTVYQRKDSRWEAAGYVLAPGNTRRRVRVYGTTRKEALAKLTEKIANSNRGLAAPSAQGSLAAHLTYWLEAVAVHQLRENTHTRYTACVNRYLIPGLGKKKLAKLSAKDVRTWLNQLRTTCQCCARGLDAGRDEPRCCAAGTCCSKRLSPLTLAYVHSVLKSALEHAVREEEIPRNVARNVRNGTPRPRRFEPLTADEARQLLTATRGHRLHALFELAPHTGLRKGELLGLRWEDLNLDTGTAAIRRTLQRTSTGGLTALPTKTRASERRIVLPARCLQSLKRHQEEQQHERDAAGTTWRHNRYVFTTPQGRAIDPTNLTRTFTTLLRNAGLRRIRFHDLRHSTATLLLEQGVELVVIKELLGHAHIGVTATVYAHVRLRLQRDAIDLLGHALRNPVKITSGPDDSGEPPLCATPVR</sequence>
<evidence type="ECO:0000313" key="9">
    <source>
        <dbReference type="Proteomes" id="UP001550739"/>
    </source>
</evidence>
<dbReference type="CDD" id="cd01189">
    <property type="entry name" value="INT_ICEBs1_C_like"/>
    <property type="match status" value="1"/>
</dbReference>
<dbReference type="Pfam" id="PF14659">
    <property type="entry name" value="Phage_int_SAM_3"/>
    <property type="match status" value="1"/>
</dbReference>
<feature type="domain" description="Tyr recombinase" evidence="6">
    <location>
        <begin position="207"/>
        <end position="405"/>
    </location>
</feature>
<keyword evidence="9" id="KW-1185">Reference proteome</keyword>
<dbReference type="InterPro" id="IPR010998">
    <property type="entry name" value="Integrase_recombinase_N"/>
</dbReference>
<evidence type="ECO:0000259" key="6">
    <source>
        <dbReference type="PROSITE" id="PS51898"/>
    </source>
</evidence>
<evidence type="ECO:0000313" key="8">
    <source>
        <dbReference type="EMBL" id="MEU3786961.1"/>
    </source>
</evidence>
<comment type="caution">
    <text evidence="8">The sequence shown here is derived from an EMBL/GenBank/DDBJ whole genome shotgun (WGS) entry which is preliminary data.</text>
</comment>
<dbReference type="RefSeq" id="WP_334577157.1">
    <property type="nucleotide sequence ID" value="NZ_JBEZVE010000034.1"/>
</dbReference>
<dbReference type="InterPro" id="IPR002104">
    <property type="entry name" value="Integrase_catalytic"/>
</dbReference>
<dbReference type="Pfam" id="PF00589">
    <property type="entry name" value="Phage_integrase"/>
    <property type="match status" value="1"/>
</dbReference>
<dbReference type="PROSITE" id="PS51900">
    <property type="entry name" value="CB"/>
    <property type="match status" value="1"/>
</dbReference>
<dbReference type="PROSITE" id="PS51898">
    <property type="entry name" value="TYR_RECOMBINASE"/>
    <property type="match status" value="1"/>
</dbReference>
<feature type="domain" description="Core-binding (CB)" evidence="7">
    <location>
        <begin position="77"/>
        <end position="186"/>
    </location>
</feature>
<dbReference type="SUPFAM" id="SSF56349">
    <property type="entry name" value="DNA breaking-rejoining enzymes"/>
    <property type="match status" value="1"/>
</dbReference>
<dbReference type="EMBL" id="JBEZVE010000034">
    <property type="protein sequence ID" value="MEU3786961.1"/>
    <property type="molecule type" value="Genomic_DNA"/>
</dbReference>
<evidence type="ECO:0000256" key="2">
    <source>
        <dbReference type="ARBA" id="ARBA00023125"/>
    </source>
</evidence>
<dbReference type="InterPro" id="IPR044068">
    <property type="entry name" value="CB"/>
</dbReference>
<protein>
    <submittedName>
        <fullName evidence="8">Site-specific integrase</fullName>
    </submittedName>
</protein>
<dbReference type="InterPro" id="IPR013762">
    <property type="entry name" value="Integrase-like_cat_sf"/>
</dbReference>
<organism evidence="8 9">
    <name type="scientific">Streptomyces sp. 900129855</name>
    <dbReference type="NCBI Taxonomy" id="3155129"/>
    <lineage>
        <taxon>Bacteria</taxon>
        <taxon>Bacillati</taxon>
        <taxon>Actinomycetota</taxon>
        <taxon>Actinomycetes</taxon>
        <taxon>Kitasatosporales</taxon>
        <taxon>Streptomycetaceae</taxon>
        <taxon>Streptomyces</taxon>
    </lineage>
</organism>
<feature type="region of interest" description="Disordered" evidence="5">
    <location>
        <begin position="1"/>
        <end position="21"/>
    </location>
</feature>
<dbReference type="Proteomes" id="UP001550739">
    <property type="component" value="Unassembled WGS sequence"/>
</dbReference>
<dbReference type="InterPro" id="IPR011010">
    <property type="entry name" value="DNA_brk_join_enz"/>
</dbReference>